<dbReference type="EMBL" id="ASSJ01000016">
    <property type="protein sequence ID" value="ERN42563.1"/>
    <property type="molecule type" value="Genomic_DNA"/>
</dbReference>
<dbReference type="eggNOG" id="COG4980">
    <property type="taxonomic scope" value="Bacteria"/>
</dbReference>
<dbReference type="AlphaFoldDB" id="U5DDI1"/>
<evidence type="ECO:0000256" key="2">
    <source>
        <dbReference type="SAM" id="Phobius"/>
    </source>
</evidence>
<feature type="compositionally biased region" description="Polar residues" evidence="1">
    <location>
        <begin position="96"/>
        <end position="111"/>
    </location>
</feature>
<comment type="caution">
    <text evidence="3">The sequence shown here is derived from an EMBL/GenBank/DDBJ whole genome shotgun (WGS) entry which is preliminary data.</text>
</comment>
<dbReference type="RefSeq" id="WP_022604789.1">
    <property type="nucleotide sequence ID" value="NZ_ASSJ01000016.1"/>
</dbReference>
<gene>
    <name evidence="3" type="ORF">KR51_00007200</name>
</gene>
<keyword evidence="2" id="KW-0472">Membrane</keyword>
<proteinExistence type="predicted"/>
<dbReference type="InterPro" id="IPR052928">
    <property type="entry name" value="Desiccation-related_membrane"/>
</dbReference>
<organism evidence="3 4">
    <name type="scientific">Rubidibacter lacunae KORDI 51-2</name>
    <dbReference type="NCBI Taxonomy" id="582515"/>
    <lineage>
        <taxon>Bacteria</taxon>
        <taxon>Bacillati</taxon>
        <taxon>Cyanobacteriota</taxon>
        <taxon>Cyanophyceae</taxon>
        <taxon>Oscillatoriophycideae</taxon>
        <taxon>Chroococcales</taxon>
        <taxon>Aphanothecaceae</taxon>
        <taxon>Rubidibacter</taxon>
    </lineage>
</organism>
<feature type="region of interest" description="Disordered" evidence="1">
    <location>
        <begin position="94"/>
        <end position="122"/>
    </location>
</feature>
<keyword evidence="4" id="KW-1185">Reference proteome</keyword>
<reference evidence="3 4" key="1">
    <citation type="submission" date="2013-05" db="EMBL/GenBank/DDBJ databases">
        <title>Draft genome sequence of Rubidibacter lacunae KORDI 51-2.</title>
        <authorList>
            <person name="Choi D.H."/>
            <person name="Noh J.H."/>
            <person name="Kwon K.-K."/>
            <person name="Lee J.-H."/>
            <person name="Ryu J.-Y."/>
        </authorList>
    </citation>
    <scope>NUCLEOTIDE SEQUENCE [LARGE SCALE GENOMIC DNA]</scope>
    <source>
        <strain evidence="3 4">KORDI 51-2</strain>
    </source>
</reference>
<dbReference type="STRING" id="582515.KR51_00007200"/>
<evidence type="ECO:0000313" key="3">
    <source>
        <dbReference type="EMBL" id="ERN42563.1"/>
    </source>
</evidence>
<dbReference type="Proteomes" id="UP000016960">
    <property type="component" value="Unassembled WGS sequence"/>
</dbReference>
<accession>U5DDI1</accession>
<dbReference type="InParanoid" id="U5DDI1"/>
<keyword evidence="2" id="KW-0812">Transmembrane</keyword>
<protein>
    <submittedName>
        <fullName evidence="3">Gas vesicle protein</fullName>
    </submittedName>
</protein>
<dbReference type="Pfam" id="PF12732">
    <property type="entry name" value="YtxH"/>
    <property type="match status" value="1"/>
</dbReference>
<dbReference type="PATRIC" id="fig|582515.4.peg.798"/>
<name>U5DDI1_9CHRO</name>
<dbReference type="OrthoDB" id="464005at2"/>
<dbReference type="PANTHER" id="PTHR35792">
    <property type="entry name" value="GENERAL STRESS PROTEIN"/>
    <property type="match status" value="1"/>
</dbReference>
<sequence length="122" mass="12893">MSKHFGAFLGGLLVGSAVGAVAGMLVAPRTGRETRRILKKSADALPELAEDLSSTFQVQADRFSESTLYSWQGTLARLRDALAIGLEAGQLEVRDLQQTNHEPQSSEAVSGNNGGERPASPA</sequence>
<dbReference type="PANTHER" id="PTHR35792:SF1">
    <property type="entry name" value="SLL0268 PROTEIN"/>
    <property type="match status" value="1"/>
</dbReference>
<dbReference type="InterPro" id="IPR024623">
    <property type="entry name" value="YtxH"/>
</dbReference>
<evidence type="ECO:0000313" key="4">
    <source>
        <dbReference type="Proteomes" id="UP000016960"/>
    </source>
</evidence>
<evidence type="ECO:0000256" key="1">
    <source>
        <dbReference type="SAM" id="MobiDB-lite"/>
    </source>
</evidence>
<keyword evidence="2" id="KW-1133">Transmembrane helix</keyword>
<feature type="transmembrane region" description="Helical" evidence="2">
    <location>
        <begin position="6"/>
        <end position="27"/>
    </location>
</feature>